<evidence type="ECO:0000256" key="2">
    <source>
        <dbReference type="ARBA" id="ARBA00022801"/>
    </source>
</evidence>
<dbReference type="GO" id="GO:0008843">
    <property type="term" value="F:endochitinase activity"/>
    <property type="evidence" value="ECO:0007669"/>
    <property type="project" value="UniProtKB-EC"/>
</dbReference>
<reference evidence="11" key="1">
    <citation type="submission" date="2021-06" db="EMBL/GenBank/DDBJ databases">
        <authorList>
            <consortium name="DOE Joint Genome Institute"/>
            <person name="Mondo S.J."/>
            <person name="Amses K.R."/>
            <person name="Simmons D.R."/>
            <person name="Longcore J.E."/>
            <person name="Seto K."/>
            <person name="Alves G.H."/>
            <person name="Bonds A.E."/>
            <person name="Quandt C.A."/>
            <person name="Davis W.J."/>
            <person name="Chang Y."/>
            <person name="Letcher P.M."/>
            <person name="Powell M.J."/>
            <person name="Kuo A."/>
            <person name="Labutti K."/>
            <person name="Pangilinan J."/>
            <person name="Andreopoulos W."/>
            <person name="Tritt A."/>
            <person name="Riley R."/>
            <person name="Hundley H."/>
            <person name="Johnson J."/>
            <person name="Lipzen A."/>
            <person name="Barry K."/>
            <person name="Berbee M.L."/>
            <person name="Buchler N.E."/>
            <person name="Grigoriev I.V."/>
            <person name="Spatafora J.W."/>
            <person name="Stajich J.E."/>
            <person name="James T.Y."/>
        </authorList>
    </citation>
    <scope>NUCLEOTIDE SEQUENCE</scope>
    <source>
        <strain evidence="11">AG</strain>
    </source>
</reference>
<keyword evidence="2 7" id="KW-0378">Hydrolase</keyword>
<keyword evidence="5 7" id="KW-0326">Glycosidase</keyword>
<dbReference type="SUPFAM" id="SSF51445">
    <property type="entry name" value="(Trans)glycosidases"/>
    <property type="match status" value="1"/>
</dbReference>
<dbReference type="InterPro" id="IPR011583">
    <property type="entry name" value="Chitinase_II/V-like_cat"/>
</dbReference>
<dbReference type="PANTHER" id="PTHR11177:SF392">
    <property type="entry name" value="HAP41P"/>
    <property type="match status" value="1"/>
</dbReference>
<dbReference type="Pfam" id="PF00704">
    <property type="entry name" value="Glyco_hydro_18"/>
    <property type="match status" value="1"/>
</dbReference>
<dbReference type="GO" id="GO:0005576">
    <property type="term" value="C:extracellular region"/>
    <property type="evidence" value="ECO:0007669"/>
    <property type="project" value="TreeGrafter"/>
</dbReference>
<keyword evidence="3" id="KW-0146">Chitin degradation</keyword>
<evidence type="ECO:0000256" key="9">
    <source>
        <dbReference type="SAM" id="SignalP"/>
    </source>
</evidence>
<evidence type="ECO:0000256" key="6">
    <source>
        <dbReference type="ARBA" id="ARBA00023326"/>
    </source>
</evidence>
<keyword evidence="12" id="KW-1185">Reference proteome</keyword>
<evidence type="ECO:0000313" key="11">
    <source>
        <dbReference type="EMBL" id="KAI8577329.1"/>
    </source>
</evidence>
<proteinExistence type="inferred from homology"/>
<name>A0AAD5E5V1_UMBRA</name>
<dbReference type="PROSITE" id="PS51910">
    <property type="entry name" value="GH18_2"/>
    <property type="match status" value="1"/>
</dbReference>
<evidence type="ECO:0000256" key="1">
    <source>
        <dbReference type="ARBA" id="ARBA00000822"/>
    </source>
</evidence>
<evidence type="ECO:0000256" key="4">
    <source>
        <dbReference type="ARBA" id="ARBA00023277"/>
    </source>
</evidence>
<dbReference type="RefSeq" id="XP_051442333.1">
    <property type="nucleotide sequence ID" value="XM_051593566.1"/>
</dbReference>
<comment type="caution">
    <text evidence="11">The sequence shown here is derived from an EMBL/GenBank/DDBJ whole genome shotgun (WGS) entry which is preliminary data.</text>
</comment>
<dbReference type="Gene3D" id="3.20.20.80">
    <property type="entry name" value="Glycosidases"/>
    <property type="match status" value="1"/>
</dbReference>
<sequence>MVRIAIFAVLAQLVVSSVACGSHPKKHGKVSAYVTDWDLPTNISYDKLDHLLYSFAVPDKTGALGQFSVTQLQGVVKDAHAHGKAVSLAVGGWTGSLYFSSLVQTASSRDAWTDVLVKAVQDYDLDGLNLDWEYPNNPNGVACNTINAHDTANFLSFVQLLRKKLKANFKSAKLITAAVSTSPFNDASGNPSSRLPGWAAAMDYFYIMAYDIAGNWKTDTSSNSPLYSTKYDDSSDSAAIAAWSKAGIPKDQLVLGVPFYGFTIDTQVPITAKTGQSVPMNTNAIQGDQYDTKSADPCPGAVATYSGEMQWRTIKELGILQNKNGWKSYWSSANKTPYAFKASNSQFVTFDDPQSLTLKAQYAKKQNLGGIMMWSLEMDDAEHSLLNALQAIY</sequence>
<feature type="signal peptide" evidence="9">
    <location>
        <begin position="1"/>
        <end position="16"/>
    </location>
</feature>
<dbReference type="Gene3D" id="3.10.50.10">
    <property type="match status" value="1"/>
</dbReference>
<dbReference type="PANTHER" id="PTHR11177">
    <property type="entry name" value="CHITINASE"/>
    <property type="match status" value="1"/>
</dbReference>
<evidence type="ECO:0000313" key="12">
    <source>
        <dbReference type="Proteomes" id="UP001206595"/>
    </source>
</evidence>
<gene>
    <name evidence="11" type="ORF">K450DRAFT_290534</name>
</gene>
<reference evidence="11" key="2">
    <citation type="journal article" date="2022" name="Proc. Natl. Acad. Sci. U.S.A.">
        <title>Diploid-dominant life cycles characterize the early evolution of Fungi.</title>
        <authorList>
            <person name="Amses K.R."/>
            <person name="Simmons D.R."/>
            <person name="Longcore J.E."/>
            <person name="Mondo S.J."/>
            <person name="Seto K."/>
            <person name="Jeronimo G.H."/>
            <person name="Bonds A.E."/>
            <person name="Quandt C.A."/>
            <person name="Davis W.J."/>
            <person name="Chang Y."/>
            <person name="Federici B.A."/>
            <person name="Kuo A."/>
            <person name="LaButti K."/>
            <person name="Pangilinan J."/>
            <person name="Andreopoulos W."/>
            <person name="Tritt A."/>
            <person name="Riley R."/>
            <person name="Hundley H."/>
            <person name="Johnson J."/>
            <person name="Lipzen A."/>
            <person name="Barry K."/>
            <person name="Lang B.F."/>
            <person name="Cuomo C.A."/>
            <person name="Buchler N.E."/>
            <person name="Grigoriev I.V."/>
            <person name="Spatafora J.W."/>
            <person name="Stajich J.E."/>
            <person name="James T.Y."/>
        </authorList>
    </citation>
    <scope>NUCLEOTIDE SEQUENCE</scope>
    <source>
        <strain evidence="11">AG</strain>
    </source>
</reference>
<dbReference type="SMART" id="SM00636">
    <property type="entry name" value="Glyco_18"/>
    <property type="match status" value="1"/>
</dbReference>
<evidence type="ECO:0000259" key="10">
    <source>
        <dbReference type="PROSITE" id="PS51910"/>
    </source>
</evidence>
<comment type="similarity">
    <text evidence="8">Belongs to the glycosyl hydrolase 18 family.</text>
</comment>
<keyword evidence="6" id="KW-0624">Polysaccharide degradation</keyword>
<dbReference type="InterPro" id="IPR001579">
    <property type="entry name" value="Glyco_hydro_18_chit_AS"/>
</dbReference>
<dbReference type="PROSITE" id="PS01095">
    <property type="entry name" value="GH18_1"/>
    <property type="match status" value="1"/>
</dbReference>
<feature type="domain" description="GH18" evidence="10">
    <location>
        <begin position="28"/>
        <end position="393"/>
    </location>
</feature>
<dbReference type="InterPro" id="IPR050314">
    <property type="entry name" value="Glycosyl_Hydrlase_18"/>
</dbReference>
<dbReference type="GeneID" id="75918908"/>
<dbReference type="GO" id="GO:0008061">
    <property type="term" value="F:chitin binding"/>
    <property type="evidence" value="ECO:0007669"/>
    <property type="project" value="InterPro"/>
</dbReference>
<dbReference type="InterPro" id="IPR017853">
    <property type="entry name" value="GH"/>
</dbReference>
<organism evidence="11 12">
    <name type="scientific">Umbelopsis ramanniana AG</name>
    <dbReference type="NCBI Taxonomy" id="1314678"/>
    <lineage>
        <taxon>Eukaryota</taxon>
        <taxon>Fungi</taxon>
        <taxon>Fungi incertae sedis</taxon>
        <taxon>Mucoromycota</taxon>
        <taxon>Mucoromycotina</taxon>
        <taxon>Umbelopsidomycetes</taxon>
        <taxon>Umbelopsidales</taxon>
        <taxon>Umbelopsidaceae</taxon>
        <taxon>Umbelopsis</taxon>
    </lineage>
</organism>
<dbReference type="AlphaFoldDB" id="A0AAD5E5V1"/>
<evidence type="ECO:0000256" key="8">
    <source>
        <dbReference type="RuleBase" id="RU004453"/>
    </source>
</evidence>
<evidence type="ECO:0000256" key="5">
    <source>
        <dbReference type="ARBA" id="ARBA00023295"/>
    </source>
</evidence>
<feature type="chain" id="PRO_5041984569" description="GH18 domain-containing protein" evidence="9">
    <location>
        <begin position="17"/>
        <end position="393"/>
    </location>
</feature>
<keyword evidence="4" id="KW-0119">Carbohydrate metabolism</keyword>
<dbReference type="GO" id="GO:0000272">
    <property type="term" value="P:polysaccharide catabolic process"/>
    <property type="evidence" value="ECO:0007669"/>
    <property type="project" value="UniProtKB-KW"/>
</dbReference>
<protein>
    <recommendedName>
        <fullName evidence="10">GH18 domain-containing protein</fullName>
    </recommendedName>
</protein>
<comment type="catalytic activity">
    <reaction evidence="1">
        <text>Random endo-hydrolysis of N-acetyl-beta-D-glucosaminide (1-&gt;4)-beta-linkages in chitin and chitodextrins.</text>
        <dbReference type="EC" id="3.2.1.14"/>
    </reaction>
</comment>
<evidence type="ECO:0000256" key="3">
    <source>
        <dbReference type="ARBA" id="ARBA00023024"/>
    </source>
</evidence>
<dbReference type="InterPro" id="IPR001223">
    <property type="entry name" value="Glyco_hydro18_cat"/>
</dbReference>
<dbReference type="EMBL" id="MU620942">
    <property type="protein sequence ID" value="KAI8577329.1"/>
    <property type="molecule type" value="Genomic_DNA"/>
</dbReference>
<dbReference type="GO" id="GO:0006032">
    <property type="term" value="P:chitin catabolic process"/>
    <property type="evidence" value="ECO:0007669"/>
    <property type="project" value="UniProtKB-KW"/>
</dbReference>
<keyword evidence="9" id="KW-0732">Signal</keyword>
<accession>A0AAD5E5V1</accession>
<dbReference type="PROSITE" id="PS51257">
    <property type="entry name" value="PROKAR_LIPOPROTEIN"/>
    <property type="match status" value="1"/>
</dbReference>
<dbReference type="Proteomes" id="UP001206595">
    <property type="component" value="Unassembled WGS sequence"/>
</dbReference>
<evidence type="ECO:0000256" key="7">
    <source>
        <dbReference type="RuleBase" id="RU000489"/>
    </source>
</evidence>
<dbReference type="InterPro" id="IPR029070">
    <property type="entry name" value="Chitinase_insertion_sf"/>
</dbReference>
<dbReference type="SUPFAM" id="SSF54556">
    <property type="entry name" value="Chitinase insertion domain"/>
    <property type="match status" value="1"/>
</dbReference>